<dbReference type="Pfam" id="PF00628">
    <property type="entry name" value="PHD"/>
    <property type="match status" value="1"/>
</dbReference>
<evidence type="ECO:0000313" key="12">
    <source>
        <dbReference type="Proteomes" id="UP000013776"/>
    </source>
</evidence>
<evidence type="ECO:0000256" key="4">
    <source>
        <dbReference type="ARBA" id="ARBA00022723"/>
    </source>
</evidence>
<evidence type="ECO:0000313" key="11">
    <source>
        <dbReference type="EMBL" id="CCG81180.1"/>
    </source>
</evidence>
<evidence type="ECO:0000256" key="8">
    <source>
        <dbReference type="SAM" id="MobiDB-lite"/>
    </source>
</evidence>
<comment type="similarity">
    <text evidence="2">Belongs to the BYE1 family.</text>
</comment>
<dbReference type="CDD" id="cd21538">
    <property type="entry name" value="SPOC_TFIIS"/>
    <property type="match status" value="1"/>
</dbReference>
<dbReference type="InterPro" id="IPR012921">
    <property type="entry name" value="SPOC_C"/>
</dbReference>
<gene>
    <name evidence="11" type="ORF">TAPDE_000895</name>
</gene>
<proteinExistence type="inferred from homology"/>
<keyword evidence="4" id="KW-0479">Metal-binding</keyword>
<dbReference type="GO" id="GO:0008270">
    <property type="term" value="F:zinc ion binding"/>
    <property type="evidence" value="ECO:0007669"/>
    <property type="project" value="UniProtKB-KW"/>
</dbReference>
<dbReference type="Gene3D" id="1.10.472.30">
    <property type="entry name" value="Transcription elongation factor S-II, central domain"/>
    <property type="match status" value="1"/>
</dbReference>
<dbReference type="GO" id="GO:0000977">
    <property type="term" value="F:RNA polymerase II transcription regulatory region sequence-specific DNA binding"/>
    <property type="evidence" value="ECO:0007669"/>
    <property type="project" value="TreeGrafter"/>
</dbReference>
<feature type="compositionally biased region" description="Low complexity" evidence="8">
    <location>
        <begin position="426"/>
        <end position="435"/>
    </location>
</feature>
<dbReference type="EMBL" id="CAHR02000029">
    <property type="protein sequence ID" value="CCG81180.1"/>
    <property type="molecule type" value="Genomic_DNA"/>
</dbReference>
<dbReference type="PROSITE" id="PS51321">
    <property type="entry name" value="TFIIS_CENTRAL"/>
    <property type="match status" value="1"/>
</dbReference>
<feature type="domain" description="PHD-type" evidence="9">
    <location>
        <begin position="91"/>
        <end position="144"/>
    </location>
</feature>
<keyword evidence="12" id="KW-1185">Reference proteome</keyword>
<dbReference type="PROSITE" id="PS01359">
    <property type="entry name" value="ZF_PHD_1"/>
    <property type="match status" value="1"/>
</dbReference>
<feature type="region of interest" description="Disordered" evidence="8">
    <location>
        <begin position="697"/>
        <end position="717"/>
    </location>
</feature>
<dbReference type="InterPro" id="IPR011011">
    <property type="entry name" value="Znf_FYVE_PHD"/>
</dbReference>
<evidence type="ECO:0000256" key="1">
    <source>
        <dbReference type="ARBA" id="ARBA00002311"/>
    </source>
</evidence>
<dbReference type="GO" id="GO:0001139">
    <property type="term" value="F:RNA polymerase II complex recruiting activity"/>
    <property type="evidence" value="ECO:0007669"/>
    <property type="project" value="TreeGrafter"/>
</dbReference>
<dbReference type="GO" id="GO:0006362">
    <property type="term" value="P:transcription elongation by RNA polymerase I"/>
    <property type="evidence" value="ECO:0007669"/>
    <property type="project" value="TreeGrafter"/>
</dbReference>
<dbReference type="SMART" id="SM00249">
    <property type="entry name" value="PHD"/>
    <property type="match status" value="1"/>
</dbReference>
<feature type="region of interest" description="Disordered" evidence="8">
    <location>
        <begin position="729"/>
        <end position="776"/>
    </location>
</feature>
<dbReference type="PROSITE" id="PS50016">
    <property type="entry name" value="ZF_PHD_2"/>
    <property type="match status" value="1"/>
</dbReference>
<dbReference type="VEuPathDB" id="FungiDB:TAPDE_000895"/>
<dbReference type="eggNOG" id="KOG1634">
    <property type="taxonomic scope" value="Eukaryota"/>
</dbReference>
<dbReference type="Pfam" id="PF07500">
    <property type="entry name" value="TFIIS_M"/>
    <property type="match status" value="1"/>
</dbReference>
<feature type="compositionally biased region" description="Polar residues" evidence="8">
    <location>
        <begin position="729"/>
        <end position="749"/>
    </location>
</feature>
<dbReference type="GO" id="GO:0031440">
    <property type="term" value="P:regulation of mRNA 3'-end processing"/>
    <property type="evidence" value="ECO:0007669"/>
    <property type="project" value="TreeGrafter"/>
</dbReference>
<dbReference type="SMART" id="SM00510">
    <property type="entry name" value="TFS2M"/>
    <property type="match status" value="1"/>
</dbReference>
<feature type="compositionally biased region" description="Basic residues" evidence="8">
    <location>
        <begin position="158"/>
        <end position="175"/>
    </location>
</feature>
<feature type="compositionally biased region" description="Low complexity" evidence="8">
    <location>
        <begin position="702"/>
        <end position="717"/>
    </location>
</feature>
<dbReference type="STRING" id="1097556.R4XCY0"/>
<evidence type="ECO:0000256" key="6">
    <source>
        <dbReference type="ARBA" id="ARBA00022833"/>
    </source>
</evidence>
<protein>
    <recommendedName>
        <fullName evidence="3">Transcription factor BYE1</fullName>
    </recommendedName>
</protein>
<feature type="compositionally biased region" description="Basic residues" evidence="8">
    <location>
        <begin position="232"/>
        <end position="245"/>
    </location>
</feature>
<dbReference type="InterPro" id="IPR013083">
    <property type="entry name" value="Znf_RING/FYVE/PHD"/>
</dbReference>
<comment type="caution">
    <text evidence="11">The sequence shown here is derived from an EMBL/GenBank/DDBJ whole genome shotgun (WGS) entry which is preliminary data.</text>
</comment>
<dbReference type="GO" id="GO:0006368">
    <property type="term" value="P:transcription elongation by RNA polymerase II"/>
    <property type="evidence" value="ECO:0007669"/>
    <property type="project" value="TreeGrafter"/>
</dbReference>
<comment type="function">
    <text evidence="1">Negative regulator of transcription elongation.</text>
</comment>
<dbReference type="GO" id="GO:0032991">
    <property type="term" value="C:protein-containing complex"/>
    <property type="evidence" value="ECO:0007669"/>
    <property type="project" value="UniProtKB-ARBA"/>
</dbReference>
<dbReference type="Proteomes" id="UP000013776">
    <property type="component" value="Unassembled WGS sequence"/>
</dbReference>
<evidence type="ECO:0000256" key="7">
    <source>
        <dbReference type="PROSITE-ProRule" id="PRU00146"/>
    </source>
</evidence>
<feature type="compositionally biased region" description="Polar residues" evidence="8">
    <location>
        <begin position="176"/>
        <end position="187"/>
    </location>
</feature>
<dbReference type="InterPro" id="IPR001965">
    <property type="entry name" value="Znf_PHD"/>
</dbReference>
<dbReference type="InterPro" id="IPR019786">
    <property type="entry name" value="Zinc_finger_PHD-type_CS"/>
</dbReference>
<accession>R4XCY0</accession>
<dbReference type="PANTHER" id="PTHR11477:SF11">
    <property type="entry name" value="TRANSCRIPTION FACTOR BYE1"/>
    <property type="match status" value="1"/>
</dbReference>
<feature type="region of interest" description="Disordered" evidence="8">
    <location>
        <begin position="152"/>
        <end position="258"/>
    </location>
</feature>
<dbReference type="OrthoDB" id="79252at2759"/>
<dbReference type="InterPro" id="IPR019787">
    <property type="entry name" value="Znf_PHD-finger"/>
</dbReference>
<dbReference type="SUPFAM" id="SSF57903">
    <property type="entry name" value="FYVE/PHD zinc finger"/>
    <property type="match status" value="1"/>
</dbReference>
<dbReference type="AlphaFoldDB" id="R4XCY0"/>
<feature type="domain" description="TFIIS central" evidence="10">
    <location>
        <begin position="268"/>
        <end position="388"/>
    </location>
</feature>
<evidence type="ECO:0000256" key="5">
    <source>
        <dbReference type="ARBA" id="ARBA00022771"/>
    </source>
</evidence>
<evidence type="ECO:0000256" key="3">
    <source>
        <dbReference type="ARBA" id="ARBA00021616"/>
    </source>
</evidence>
<keyword evidence="5 7" id="KW-0863">Zinc-finger</keyword>
<dbReference type="InterPro" id="IPR003618">
    <property type="entry name" value="TFIIS_cen_dom"/>
</dbReference>
<dbReference type="GO" id="GO:0005634">
    <property type="term" value="C:nucleus"/>
    <property type="evidence" value="ECO:0007669"/>
    <property type="project" value="TreeGrafter"/>
</dbReference>
<keyword evidence="6" id="KW-0862">Zinc</keyword>
<dbReference type="Pfam" id="PF07744">
    <property type="entry name" value="SPOC"/>
    <property type="match status" value="1"/>
</dbReference>
<dbReference type="PANTHER" id="PTHR11477">
    <property type="entry name" value="TRANSCRIPTION FACTOR S-II ZINC FINGER DOMAIN-CONTAINING PROTEIN"/>
    <property type="match status" value="1"/>
</dbReference>
<dbReference type="InterPro" id="IPR036575">
    <property type="entry name" value="TFIIS_cen_dom_sf"/>
</dbReference>
<feature type="region of interest" description="Disordered" evidence="8">
    <location>
        <begin position="374"/>
        <end position="457"/>
    </location>
</feature>
<sequence length="842" mass="93246">MGELGLRSSASTFVVVQSRVNVRTALIVADEPRRSSRANKGSNSDRWQEVLDSARHNFVNSESVADDTATDAGTIQTDHLVEDQQENADDRIRCVCGQTEEVEDEDKDFVQCDQCSVWQHNQCVGLPSEIPENEDYFCERCRPDLHEDLLKKLEKSKVTRRAPKAKATNKRKRQSVKGNGSDMSSNYEAKVEHKTARSSIPKEVNQVEREERVAPSPHATKSDPSSVIPKSAKSKASKASNKKARISNPSAGPYSNLSEIEDPERKKIASALIRLTTDAFKLAIETEGFPLRDDMSIETEAQTLGLQIEFAMFDARLDVRSKFRQLSFNLKDPKNPSLRRRVLDRSLKADELVHMSSEDMANPELKAKTEALREESLKQSVLVQESGPRIRRTHKGEEYVEAPDASMLDVSESSTGVPRVRERDGSSSPASIKSPESSDDEPTSVSSTPLLHRRERSNSNFDIKDIWTHIESPSASNSPEGVHHTRRTSSEILPLDGDDNDDDILGLLEGDAQKPSNSYNYSRTEAVWEGQVLMPSISDLEAKATLLGGPKQVEVDWSATLTSCIQVDGRIPKPDATKYLCHQKFSQSKAVHILRLDASQGKEGGLKTLYSYFLKKDRYGVIKPGKTRLRDGYIVPLPADATLPEFITMLPSFNLPAERTDMLLAVLVLEKTAPKSISPLAAATSEITKPTVIQSPVEAHSVQQPPQQPAAQHHQNPAVPQWQNLIPQSLRASQSPAIHSPSINSPLPAQQQQPQPQPQYHRPANNGMPDDPYARRAQMSRPDLPVQNQATPPIHLDQNAQAILGAFLRANPAIANNPQVIASPQLMGRLLEEFVNNGGMNR</sequence>
<reference evidence="11 12" key="1">
    <citation type="journal article" date="2013" name="MBio">
        <title>Genome sequencing of the plant pathogen Taphrina deformans, the causal agent of peach leaf curl.</title>
        <authorList>
            <person name="Cisse O.H."/>
            <person name="Almeida J.M.G.C.F."/>
            <person name="Fonseca A."/>
            <person name="Kumar A.A."/>
            <person name="Salojaervi J."/>
            <person name="Overmyer K."/>
            <person name="Hauser P.M."/>
            <person name="Pagni M."/>
        </authorList>
    </citation>
    <scope>NUCLEOTIDE SEQUENCE [LARGE SCALE GENOMIC DNA]</scope>
    <source>
        <strain evidence="12">PYCC 5710 / ATCC 11124 / CBS 356.35 / IMI 108563 / JCM 9778 / NBRC 8474</strain>
    </source>
</reference>
<dbReference type="GO" id="GO:0031564">
    <property type="term" value="P:transcription antitermination"/>
    <property type="evidence" value="ECO:0007669"/>
    <property type="project" value="TreeGrafter"/>
</dbReference>
<evidence type="ECO:0000259" key="9">
    <source>
        <dbReference type="PROSITE" id="PS50016"/>
    </source>
</evidence>
<organism evidence="11 12">
    <name type="scientific">Taphrina deformans (strain PYCC 5710 / ATCC 11124 / CBS 356.35 / IMI 108563 / JCM 9778 / NBRC 8474)</name>
    <name type="common">Peach leaf curl fungus</name>
    <name type="synonym">Lalaria deformans</name>
    <dbReference type="NCBI Taxonomy" id="1097556"/>
    <lineage>
        <taxon>Eukaryota</taxon>
        <taxon>Fungi</taxon>
        <taxon>Dikarya</taxon>
        <taxon>Ascomycota</taxon>
        <taxon>Taphrinomycotina</taxon>
        <taxon>Taphrinomycetes</taxon>
        <taxon>Taphrinales</taxon>
        <taxon>Taphrinaceae</taxon>
        <taxon>Taphrina</taxon>
    </lineage>
</organism>
<dbReference type="Gene3D" id="3.30.40.10">
    <property type="entry name" value="Zinc/RING finger domain, C3HC4 (zinc finger)"/>
    <property type="match status" value="1"/>
</dbReference>
<feature type="region of interest" description="Disordered" evidence="8">
    <location>
        <begin position="471"/>
        <end position="518"/>
    </location>
</feature>
<evidence type="ECO:0000259" key="10">
    <source>
        <dbReference type="PROSITE" id="PS51321"/>
    </source>
</evidence>
<name>R4XCY0_TAPDE</name>
<feature type="compositionally biased region" description="Polar residues" evidence="8">
    <location>
        <begin position="247"/>
        <end position="258"/>
    </location>
</feature>
<dbReference type="SUPFAM" id="SSF46942">
    <property type="entry name" value="Elongation factor TFIIS domain 2"/>
    <property type="match status" value="1"/>
</dbReference>
<evidence type="ECO:0000256" key="2">
    <source>
        <dbReference type="ARBA" id="ARBA00011050"/>
    </source>
</evidence>